<dbReference type="NCBIfam" id="TIGR03016">
    <property type="entry name" value="pepcterm_hypo_1"/>
    <property type="match status" value="1"/>
</dbReference>
<accession>A0A840S660</accession>
<sequence>MTTKTMAPSRLELTPVWGGCALAGWLCLAVGAQAQASTSGEGSRLRFQLSSTLTVSDQIGRGAEATNDRGALLSVRPSLLWQSRAGLVRGTVDFGLTGQEAIRTELQQSRQQNHLRATLNSGMGTRWLDLSLQAQVGQQAQSAFGAQGLGSSGSLARANQKEVGSVVFTPRIDLGRGSDIGLEASHTLNAQQTRASTQGDQHGHVSNITLRGPEVARLQWRLTAQQQVAKPKAQRSTESDQAALELRGKVNSEWALRGTVGAGRSNLVQLDGERTTTYGGGLRWQPGPRTHVELDAGKSVVADQFNFKAQHRWARLAINALVSQSESQGGVLGSAGQQTRYDLLFQQYASQEPDPVLRDALVRQELARLGLSADAPAAAGFISSGPTLTRRGQLAFNWDLARWSLSGNGSWSRSFRLGSEARSDDLAQSSFVLQRGLGFNLAYRLNPKDSLNAYANWQRTQGDRAELANSLKSAGLAWTTRLGPRNQINLSLRRSEFRATLRPYTENAFLGTLTQQF</sequence>
<name>A0A840S660_9BURK</name>
<keyword evidence="2" id="KW-1185">Reference proteome</keyword>
<reference evidence="1 2" key="1">
    <citation type="submission" date="2020-08" db="EMBL/GenBank/DDBJ databases">
        <title>Genomic Encyclopedia of Type Strains, Phase IV (KMG-IV): sequencing the most valuable type-strain genomes for metagenomic binning, comparative biology and taxonomic classification.</title>
        <authorList>
            <person name="Goeker M."/>
        </authorList>
    </citation>
    <scope>NUCLEOTIDE SEQUENCE [LARGE SCALE GENOMIC DNA]</scope>
    <source>
        <strain evidence="1 2">DSM 23958</strain>
    </source>
</reference>
<dbReference type="RefSeq" id="WP_175423642.1">
    <property type="nucleotide sequence ID" value="NZ_CP040709.1"/>
</dbReference>
<gene>
    <name evidence="1" type="ORF">HNQ51_001262</name>
</gene>
<evidence type="ECO:0000313" key="2">
    <source>
        <dbReference type="Proteomes" id="UP000554837"/>
    </source>
</evidence>
<dbReference type="EMBL" id="JACHHO010000001">
    <property type="protein sequence ID" value="MBB5203969.1"/>
    <property type="molecule type" value="Genomic_DNA"/>
</dbReference>
<comment type="caution">
    <text evidence="1">The sequence shown here is derived from an EMBL/GenBank/DDBJ whole genome shotgun (WGS) entry which is preliminary data.</text>
</comment>
<evidence type="ECO:0000313" key="1">
    <source>
        <dbReference type="EMBL" id="MBB5203969.1"/>
    </source>
</evidence>
<proteinExistence type="predicted"/>
<dbReference type="AlphaFoldDB" id="A0A840S660"/>
<dbReference type="Proteomes" id="UP000554837">
    <property type="component" value="Unassembled WGS sequence"/>
</dbReference>
<dbReference type="SUPFAM" id="SSF56935">
    <property type="entry name" value="Porins"/>
    <property type="match status" value="1"/>
</dbReference>
<protein>
    <submittedName>
        <fullName evidence="1">Uncharacterized protein (PEP-CTERM system associated)</fullName>
    </submittedName>
</protein>
<organism evidence="1 2">
    <name type="scientific">Inhella inkyongensis</name>
    <dbReference type="NCBI Taxonomy" id="392593"/>
    <lineage>
        <taxon>Bacteria</taxon>
        <taxon>Pseudomonadati</taxon>
        <taxon>Pseudomonadota</taxon>
        <taxon>Betaproteobacteria</taxon>
        <taxon>Burkholderiales</taxon>
        <taxon>Sphaerotilaceae</taxon>
        <taxon>Inhella</taxon>
    </lineage>
</organism>
<dbReference type="InterPro" id="IPR017467">
    <property type="entry name" value="CHP03016_PEP-CTERM"/>
</dbReference>